<evidence type="ECO:0000313" key="2">
    <source>
        <dbReference type="EMBL" id="EEH54183.1"/>
    </source>
</evidence>
<protein>
    <submittedName>
        <fullName evidence="2">Predicted protein</fullName>
    </submittedName>
</protein>
<dbReference type="AlphaFoldDB" id="C1N1F4"/>
<evidence type="ECO:0000313" key="3">
    <source>
        <dbReference type="Proteomes" id="UP000001876"/>
    </source>
</evidence>
<feature type="region of interest" description="Disordered" evidence="1">
    <location>
        <begin position="1"/>
        <end position="54"/>
    </location>
</feature>
<sequence length="198" mass="20341">MASFAPSPHALAPPHHPHARRGASSSRASSRAMRHRAVVVAAAPSSSSSKKKNLDGGAIRARWTVDSKYGHKADALAMLGEWIHTVGVAAGLDPAKVSLHTGALGARESAIELTVDQFDGVASLDAFFAAIPHASHRAWGSRFAEHVVDGSPRWEIFRTCVVSPPPPSAGAGAGASLPVAAAKVEHEIAASTDGSGAL</sequence>
<feature type="compositionally biased region" description="Low complexity" evidence="1">
    <location>
        <begin position="1"/>
        <end position="13"/>
    </location>
</feature>
<feature type="compositionally biased region" description="Low complexity" evidence="1">
    <location>
        <begin position="38"/>
        <end position="48"/>
    </location>
</feature>
<proteinExistence type="predicted"/>
<dbReference type="RefSeq" id="XP_003061553.1">
    <property type="nucleotide sequence ID" value="XM_003061507.1"/>
</dbReference>
<reference evidence="2 3" key="1">
    <citation type="journal article" date="2009" name="Science">
        <title>Green evolution and dynamic adaptations revealed by genomes of the marine picoeukaryotes Micromonas.</title>
        <authorList>
            <person name="Worden A.Z."/>
            <person name="Lee J.H."/>
            <person name="Mock T."/>
            <person name="Rouze P."/>
            <person name="Simmons M.P."/>
            <person name="Aerts A.L."/>
            <person name="Allen A.E."/>
            <person name="Cuvelier M.L."/>
            <person name="Derelle E."/>
            <person name="Everett M.V."/>
            <person name="Foulon E."/>
            <person name="Grimwood J."/>
            <person name="Gundlach H."/>
            <person name="Henrissat B."/>
            <person name="Napoli C."/>
            <person name="McDonald S.M."/>
            <person name="Parker M.S."/>
            <person name="Rombauts S."/>
            <person name="Salamov A."/>
            <person name="Von Dassow P."/>
            <person name="Badger J.H."/>
            <person name="Coutinho P.M."/>
            <person name="Demir E."/>
            <person name="Dubchak I."/>
            <person name="Gentemann C."/>
            <person name="Eikrem W."/>
            <person name="Gready J.E."/>
            <person name="John U."/>
            <person name="Lanier W."/>
            <person name="Lindquist E.A."/>
            <person name="Lucas S."/>
            <person name="Mayer K.F."/>
            <person name="Moreau H."/>
            <person name="Not F."/>
            <person name="Otillar R."/>
            <person name="Panaud O."/>
            <person name="Pangilinan J."/>
            <person name="Paulsen I."/>
            <person name="Piegu B."/>
            <person name="Poliakov A."/>
            <person name="Robbens S."/>
            <person name="Schmutz J."/>
            <person name="Toulza E."/>
            <person name="Wyss T."/>
            <person name="Zelensky A."/>
            <person name="Zhou K."/>
            <person name="Armbrust E.V."/>
            <person name="Bhattacharya D."/>
            <person name="Goodenough U.W."/>
            <person name="Van de Peer Y."/>
            <person name="Grigoriev I.V."/>
        </authorList>
    </citation>
    <scope>NUCLEOTIDE SEQUENCE [LARGE SCALE GENOMIC DNA]</scope>
    <source>
        <strain evidence="2 3">CCMP1545</strain>
    </source>
</reference>
<evidence type="ECO:0000256" key="1">
    <source>
        <dbReference type="SAM" id="MobiDB-lite"/>
    </source>
</evidence>
<organism evidence="3">
    <name type="scientific">Micromonas pusilla (strain CCMP1545)</name>
    <name type="common">Picoplanktonic green alga</name>
    <dbReference type="NCBI Taxonomy" id="564608"/>
    <lineage>
        <taxon>Eukaryota</taxon>
        <taxon>Viridiplantae</taxon>
        <taxon>Chlorophyta</taxon>
        <taxon>Mamiellophyceae</taxon>
        <taxon>Mamiellales</taxon>
        <taxon>Mamiellaceae</taxon>
        <taxon>Micromonas</taxon>
    </lineage>
</organism>
<dbReference type="eggNOG" id="ENOG502SUY9">
    <property type="taxonomic scope" value="Eukaryota"/>
</dbReference>
<feature type="compositionally biased region" description="Low complexity" evidence="1">
    <location>
        <begin position="22"/>
        <end position="31"/>
    </location>
</feature>
<gene>
    <name evidence="2" type="ORF">MICPUCDRAFT_51383</name>
</gene>
<dbReference type="KEGG" id="mpp:MICPUCDRAFT_51383"/>
<keyword evidence="3" id="KW-1185">Reference proteome</keyword>
<dbReference type="GeneID" id="9687247"/>
<name>C1N1F4_MICPC</name>
<dbReference type="EMBL" id="GG663744">
    <property type="protein sequence ID" value="EEH54183.1"/>
    <property type="molecule type" value="Genomic_DNA"/>
</dbReference>
<accession>C1N1F4</accession>
<dbReference type="Proteomes" id="UP000001876">
    <property type="component" value="Unassembled WGS sequence"/>
</dbReference>
<dbReference type="OrthoDB" id="538085at2759"/>